<dbReference type="RefSeq" id="XP_027614807.1">
    <property type="nucleotide sequence ID" value="XM_027759006.1"/>
</dbReference>
<feature type="transmembrane region" description="Helical" evidence="1">
    <location>
        <begin position="62"/>
        <end position="85"/>
    </location>
</feature>
<proteinExistence type="predicted"/>
<feature type="domain" description="DUF6533" evidence="2">
    <location>
        <begin position="28"/>
        <end position="72"/>
    </location>
</feature>
<evidence type="ECO:0000313" key="4">
    <source>
        <dbReference type="Proteomes" id="UP000287166"/>
    </source>
</evidence>
<protein>
    <recommendedName>
        <fullName evidence="2">DUF6533 domain-containing protein</fullName>
    </recommendedName>
</protein>
<feature type="transmembrane region" description="Helical" evidence="1">
    <location>
        <begin position="176"/>
        <end position="198"/>
    </location>
</feature>
<organism evidence="3 4">
    <name type="scientific">Sparassis crispa</name>
    <dbReference type="NCBI Taxonomy" id="139825"/>
    <lineage>
        <taxon>Eukaryota</taxon>
        <taxon>Fungi</taxon>
        <taxon>Dikarya</taxon>
        <taxon>Basidiomycota</taxon>
        <taxon>Agaricomycotina</taxon>
        <taxon>Agaricomycetes</taxon>
        <taxon>Polyporales</taxon>
        <taxon>Sparassidaceae</taxon>
        <taxon>Sparassis</taxon>
    </lineage>
</organism>
<evidence type="ECO:0000259" key="2">
    <source>
        <dbReference type="Pfam" id="PF20151"/>
    </source>
</evidence>
<feature type="transmembrane region" description="Helical" evidence="1">
    <location>
        <begin position="127"/>
        <end position="146"/>
    </location>
</feature>
<dbReference type="InParanoid" id="A0A401GQ62"/>
<dbReference type="Pfam" id="PF20151">
    <property type="entry name" value="DUF6533"/>
    <property type="match status" value="1"/>
</dbReference>
<keyword evidence="1" id="KW-1133">Transmembrane helix</keyword>
<accession>A0A401GQ62</accession>
<name>A0A401GQ62_9APHY</name>
<dbReference type="GeneID" id="38780811"/>
<dbReference type="STRING" id="139825.A0A401GQ62"/>
<keyword evidence="1" id="KW-0472">Membrane</keyword>
<dbReference type="OrthoDB" id="2802397at2759"/>
<feature type="transmembrane region" description="Helical" evidence="1">
    <location>
        <begin position="97"/>
        <end position="121"/>
    </location>
</feature>
<dbReference type="Proteomes" id="UP000287166">
    <property type="component" value="Unassembled WGS sequence"/>
</dbReference>
<dbReference type="EMBL" id="BFAD01000005">
    <property type="protein sequence ID" value="GBE83894.1"/>
    <property type="molecule type" value="Genomic_DNA"/>
</dbReference>
<dbReference type="AlphaFoldDB" id="A0A401GQ62"/>
<dbReference type="InterPro" id="IPR045340">
    <property type="entry name" value="DUF6533"/>
</dbReference>
<gene>
    <name evidence="3" type="ORF">SCP_0509510</name>
</gene>
<sequence>MSTPTAAQVAAQFEELLMILNGSFISSCCELSICAVILYEHLVTFGTEYDLVWGRKLTGPNVIFFINRYALFVWSIVNILGLFSWESARRYNFFWQCAEAFVMQLMVYTIWAVFSGLRVYAVSSRNWYFTVPTVALGMVPVAANIYSLAKTSYAFVVVLPVLGHICQNTSYLTSDFAILTIASDVIVLCVTWFNTYTIKRDADNANIKATIVTLLLRDGTFYFLCLLCLNIIAIVLDARTPYVYILYFVAPISSMLISRFLLNLRHIYYATGSSAGSGDPSGPSTGTFMSDMQFAGAASPYIGNMGAPLSHGTFMLSGGSVSESIDDDKVVVPLELAQADSAGTVGTLSNDLENTDVYKAVWQVSKDPLRVGIIPPRDEMELGRLADKGDRQV</sequence>
<feature type="transmembrane region" description="Helical" evidence="1">
    <location>
        <begin position="219"/>
        <end position="236"/>
    </location>
</feature>
<feature type="transmembrane region" description="Helical" evidence="1">
    <location>
        <begin position="242"/>
        <end position="262"/>
    </location>
</feature>
<reference evidence="3 4" key="1">
    <citation type="journal article" date="2018" name="Sci. Rep.">
        <title>Genome sequence of the cauliflower mushroom Sparassis crispa (Hanabiratake) and its association with beneficial usage.</title>
        <authorList>
            <person name="Kiyama R."/>
            <person name="Furutani Y."/>
            <person name="Kawaguchi K."/>
            <person name="Nakanishi T."/>
        </authorList>
    </citation>
    <scope>NUCLEOTIDE SEQUENCE [LARGE SCALE GENOMIC DNA]</scope>
</reference>
<evidence type="ECO:0000313" key="3">
    <source>
        <dbReference type="EMBL" id="GBE83894.1"/>
    </source>
</evidence>
<comment type="caution">
    <text evidence="3">The sequence shown here is derived from an EMBL/GenBank/DDBJ whole genome shotgun (WGS) entry which is preliminary data.</text>
</comment>
<evidence type="ECO:0000256" key="1">
    <source>
        <dbReference type="SAM" id="Phobius"/>
    </source>
</evidence>
<keyword evidence="1" id="KW-0812">Transmembrane</keyword>
<keyword evidence="4" id="KW-1185">Reference proteome</keyword>